<organism evidence="8">
    <name type="scientific">Medioppia subpectinata</name>
    <dbReference type="NCBI Taxonomy" id="1979941"/>
    <lineage>
        <taxon>Eukaryota</taxon>
        <taxon>Metazoa</taxon>
        <taxon>Ecdysozoa</taxon>
        <taxon>Arthropoda</taxon>
        <taxon>Chelicerata</taxon>
        <taxon>Arachnida</taxon>
        <taxon>Acari</taxon>
        <taxon>Acariformes</taxon>
        <taxon>Sarcoptiformes</taxon>
        <taxon>Oribatida</taxon>
        <taxon>Brachypylina</taxon>
        <taxon>Oppioidea</taxon>
        <taxon>Oppiidae</taxon>
        <taxon>Medioppia</taxon>
    </lineage>
</organism>
<dbReference type="Gene3D" id="3.40.640.10">
    <property type="entry name" value="Type I PLP-dependent aspartate aminotransferase-like (Major domain)"/>
    <property type="match status" value="1"/>
</dbReference>
<comment type="cofactor">
    <cofactor evidence="1">
        <name>pyridoxal 5'-phosphate</name>
        <dbReference type="ChEBI" id="CHEBI:597326"/>
    </cofactor>
</comment>
<gene>
    <name evidence="8" type="ORF">OSB1V03_LOCUS2450</name>
</gene>
<dbReference type="GO" id="GO:0016212">
    <property type="term" value="F:kynurenine-oxoglutarate transaminase activity"/>
    <property type="evidence" value="ECO:0007669"/>
    <property type="project" value="TreeGrafter"/>
</dbReference>
<evidence type="ECO:0000256" key="2">
    <source>
        <dbReference type="ARBA" id="ARBA00007441"/>
    </source>
</evidence>
<proteinExistence type="inferred from homology"/>
<reference evidence="8" key="1">
    <citation type="submission" date="2020-11" db="EMBL/GenBank/DDBJ databases">
        <authorList>
            <person name="Tran Van P."/>
        </authorList>
    </citation>
    <scope>NUCLEOTIDE SEQUENCE</scope>
</reference>
<dbReference type="PANTHER" id="PTHR43807:SF20">
    <property type="entry name" value="FI04487P"/>
    <property type="match status" value="1"/>
</dbReference>
<evidence type="ECO:0000256" key="1">
    <source>
        <dbReference type="ARBA" id="ARBA00001933"/>
    </source>
</evidence>
<evidence type="ECO:0000256" key="5">
    <source>
        <dbReference type="ARBA" id="ARBA00022898"/>
    </source>
</evidence>
<evidence type="ECO:0000259" key="7">
    <source>
        <dbReference type="Pfam" id="PF00155"/>
    </source>
</evidence>
<dbReference type="InterPro" id="IPR004839">
    <property type="entry name" value="Aminotransferase_I/II_large"/>
</dbReference>
<dbReference type="FunFam" id="3.40.640.10:FF:000024">
    <property type="entry name" value="Kynurenine--oxoglutarate transaminase 3"/>
    <property type="match status" value="1"/>
</dbReference>
<keyword evidence="3" id="KW-0032">Aminotransferase</keyword>
<evidence type="ECO:0000313" key="9">
    <source>
        <dbReference type="Proteomes" id="UP000759131"/>
    </source>
</evidence>
<sequence length="383" mass="43462">MYMGTNGQRVNRSNKLSNLYKSLDNEDFLRMQALVREHQPLDFGPSWPDFNPTASVLQAIQSVGRNEHLDGAHTMTGDCRGEPRLRAALSQLFSPLMRRTIDADNEIVVTSGALQALYLAAKSFLKPGDEVILFEPFYHEFYAALHVIQASPVAVPLSTSDGQTAQQSNDLTYDRQQLVAAFTNRTKMFYINNPNNPTGKTFTEEELLFIGQLCEKHDVIILADDAYQFHNYGVQPHIRIATLPGMWKRTLTVSSGGKAFYLNSWRLGWLIGPEELLRSIRVRLYHSIQSVPRVGQQVLRAIIETENQRLNTNDSYFSRCPKQVLDKRDRFIAAFDGTGVDVIKPNAGYVLIANFSNKLWINPGLNYYSKQHKHLAEYVLSDF</sequence>
<dbReference type="PANTHER" id="PTHR43807">
    <property type="entry name" value="FI04487P"/>
    <property type="match status" value="1"/>
</dbReference>
<evidence type="ECO:0000256" key="6">
    <source>
        <dbReference type="ARBA" id="ARBA00024016"/>
    </source>
</evidence>
<accession>A0A7R9KFT0</accession>
<dbReference type="EMBL" id="OC855434">
    <property type="protein sequence ID" value="CAD7621981.1"/>
    <property type="molecule type" value="Genomic_DNA"/>
</dbReference>
<comment type="similarity">
    <text evidence="2">Belongs to the class-I pyridoxal-phosphate-dependent aminotransferase family.</text>
</comment>
<protein>
    <recommendedName>
        <fullName evidence="7">Aminotransferase class I/classII large domain-containing protein</fullName>
    </recommendedName>
</protein>
<dbReference type="SUPFAM" id="SSF53383">
    <property type="entry name" value="PLP-dependent transferases"/>
    <property type="match status" value="1"/>
</dbReference>
<dbReference type="GO" id="GO:0005737">
    <property type="term" value="C:cytoplasm"/>
    <property type="evidence" value="ECO:0007669"/>
    <property type="project" value="TreeGrafter"/>
</dbReference>
<dbReference type="EMBL" id="CAJPIZ010000859">
    <property type="protein sequence ID" value="CAG2102411.1"/>
    <property type="molecule type" value="Genomic_DNA"/>
</dbReference>
<dbReference type="InterPro" id="IPR015422">
    <property type="entry name" value="PyrdxlP-dep_Trfase_small"/>
</dbReference>
<dbReference type="InterPro" id="IPR015421">
    <property type="entry name" value="PyrdxlP-dep_Trfase_major"/>
</dbReference>
<keyword evidence="9" id="KW-1185">Reference proteome</keyword>
<evidence type="ECO:0000313" key="8">
    <source>
        <dbReference type="EMBL" id="CAD7621981.1"/>
    </source>
</evidence>
<dbReference type="Gene3D" id="3.90.1150.10">
    <property type="entry name" value="Aspartate Aminotransferase, domain 1"/>
    <property type="match status" value="1"/>
</dbReference>
<feature type="domain" description="Aminotransferase class I/classII large" evidence="7">
    <location>
        <begin position="48"/>
        <end position="358"/>
    </location>
</feature>
<keyword evidence="4" id="KW-0808">Transferase</keyword>
<dbReference type="InterPro" id="IPR051326">
    <property type="entry name" value="Kynurenine-oxoglutarate_AT"/>
</dbReference>
<dbReference type="Proteomes" id="UP000759131">
    <property type="component" value="Unassembled WGS sequence"/>
</dbReference>
<dbReference type="GO" id="GO:0030170">
    <property type="term" value="F:pyridoxal phosphate binding"/>
    <property type="evidence" value="ECO:0007669"/>
    <property type="project" value="InterPro"/>
</dbReference>
<dbReference type="Pfam" id="PF00155">
    <property type="entry name" value="Aminotran_1_2"/>
    <property type="match status" value="1"/>
</dbReference>
<dbReference type="OrthoDB" id="6500941at2759"/>
<evidence type="ECO:0000256" key="3">
    <source>
        <dbReference type="ARBA" id="ARBA00022576"/>
    </source>
</evidence>
<dbReference type="CDD" id="cd00609">
    <property type="entry name" value="AAT_like"/>
    <property type="match status" value="1"/>
</dbReference>
<keyword evidence="5" id="KW-0663">Pyridoxal phosphate</keyword>
<comment type="pathway">
    <text evidence="6">Amino-acid degradation; L-kynurenine degradation; kynurenate from L-kynurenine: step 1/2.</text>
</comment>
<dbReference type="InterPro" id="IPR015424">
    <property type="entry name" value="PyrdxlP-dep_Trfase"/>
</dbReference>
<evidence type="ECO:0000256" key="4">
    <source>
        <dbReference type="ARBA" id="ARBA00022679"/>
    </source>
</evidence>
<dbReference type="AlphaFoldDB" id="A0A7R9KFT0"/>
<name>A0A7R9KFT0_9ACAR</name>